<dbReference type="InterPro" id="IPR028939">
    <property type="entry name" value="P5C_Rdtase_cat_N"/>
</dbReference>
<dbReference type="Gene3D" id="1.10.3730.10">
    <property type="entry name" value="ProC C-terminal domain-like"/>
    <property type="match status" value="1"/>
</dbReference>
<feature type="binding site" evidence="6">
    <location>
        <begin position="90"/>
        <end position="93"/>
    </location>
    <ligand>
        <name>NADP(+)</name>
        <dbReference type="ChEBI" id="CHEBI:58349"/>
    </ligand>
</feature>
<evidence type="ECO:0000313" key="9">
    <source>
        <dbReference type="EMBL" id="ABD86968.1"/>
    </source>
</evidence>
<dbReference type="GO" id="GO:0005737">
    <property type="term" value="C:cytoplasm"/>
    <property type="evidence" value="ECO:0007669"/>
    <property type="project" value="UniProtKB-SubCell"/>
</dbReference>
<keyword evidence="2 4" id="KW-0521">NADP</keyword>
<dbReference type="GO" id="GO:0004735">
    <property type="term" value="F:pyrroline-5-carboxylate reductase activity"/>
    <property type="evidence" value="ECO:0007669"/>
    <property type="project" value="UniProtKB-UniRule"/>
</dbReference>
<comment type="catalytic activity">
    <reaction evidence="4">
        <text>L-proline + NAD(+) = (S)-1-pyrroline-5-carboxylate + NADH + 2 H(+)</text>
        <dbReference type="Rhea" id="RHEA:14105"/>
        <dbReference type="ChEBI" id="CHEBI:15378"/>
        <dbReference type="ChEBI" id="CHEBI:17388"/>
        <dbReference type="ChEBI" id="CHEBI:57540"/>
        <dbReference type="ChEBI" id="CHEBI:57945"/>
        <dbReference type="ChEBI" id="CHEBI:60039"/>
        <dbReference type="EC" id="1.5.1.2"/>
    </reaction>
</comment>
<dbReference type="Gene3D" id="3.40.50.720">
    <property type="entry name" value="NAD(P)-binding Rossmann-like Domain"/>
    <property type="match status" value="1"/>
</dbReference>
<organism evidence="9">
    <name type="scientific">Rhodopseudomonas palustris (strain BisB18)</name>
    <dbReference type="NCBI Taxonomy" id="316056"/>
    <lineage>
        <taxon>Bacteria</taxon>
        <taxon>Pseudomonadati</taxon>
        <taxon>Pseudomonadota</taxon>
        <taxon>Alphaproteobacteria</taxon>
        <taxon>Hyphomicrobiales</taxon>
        <taxon>Nitrobacteraceae</taxon>
        <taxon>Rhodopseudomonas</taxon>
    </lineage>
</organism>
<gene>
    <name evidence="4" type="primary">proC</name>
    <name evidence="9" type="ordered locus">RPC_1406</name>
</gene>
<dbReference type="PIRSF" id="PIRSF000193">
    <property type="entry name" value="Pyrrol-5-carb_rd"/>
    <property type="match status" value="1"/>
</dbReference>
<dbReference type="PANTHER" id="PTHR11645">
    <property type="entry name" value="PYRROLINE-5-CARBOXYLATE REDUCTASE"/>
    <property type="match status" value="1"/>
</dbReference>
<proteinExistence type="inferred from homology"/>
<keyword evidence="4" id="KW-0963">Cytoplasm</keyword>
<comment type="pathway">
    <text evidence="4">Amino-acid biosynthesis; L-proline biosynthesis; L-proline from L-glutamate 5-semialdehyde: step 1/1.</text>
</comment>
<dbReference type="FunFam" id="1.10.3730.10:FF:000001">
    <property type="entry name" value="Pyrroline-5-carboxylate reductase"/>
    <property type="match status" value="1"/>
</dbReference>
<protein>
    <recommendedName>
        <fullName evidence="4 5">Pyrroline-5-carboxylate reductase</fullName>
        <shortName evidence="4">P5C reductase</shortName>
        <shortName evidence="4">P5CR</shortName>
        <ecNumber evidence="4 5">1.5.1.2</ecNumber>
    </recommendedName>
    <alternativeName>
        <fullName evidence="4">PCA reductase</fullName>
    </alternativeName>
</protein>
<dbReference type="HAMAP" id="MF_01925">
    <property type="entry name" value="P5C_reductase"/>
    <property type="match status" value="1"/>
</dbReference>
<feature type="domain" description="Pyrroline-5-carboxylate reductase dimerisation" evidence="8">
    <location>
        <begin position="181"/>
        <end position="286"/>
    </location>
</feature>
<dbReference type="HOGENOM" id="CLU_042344_0_2_5"/>
<dbReference type="STRING" id="316056.RPC_1406"/>
<dbReference type="AlphaFoldDB" id="Q219G8"/>
<evidence type="ECO:0000256" key="6">
    <source>
        <dbReference type="PIRSR" id="PIRSR000193-1"/>
    </source>
</evidence>
<dbReference type="SUPFAM" id="SSF48179">
    <property type="entry name" value="6-phosphogluconate dehydrogenase C-terminal domain-like"/>
    <property type="match status" value="1"/>
</dbReference>
<dbReference type="InterPro" id="IPR000304">
    <property type="entry name" value="Pyrroline-COOH_reductase"/>
</dbReference>
<evidence type="ECO:0000256" key="5">
    <source>
        <dbReference type="NCBIfam" id="TIGR00112"/>
    </source>
</evidence>
<keyword evidence="4" id="KW-0028">Amino-acid biosynthesis</keyword>
<accession>Q219G8</accession>
<feature type="domain" description="Pyrroline-5-carboxylate reductase catalytic N-terminal" evidence="7">
    <location>
        <begin position="28"/>
        <end position="119"/>
    </location>
</feature>
<dbReference type="KEGG" id="rpc:RPC_1406"/>
<dbReference type="EMBL" id="CP000301">
    <property type="protein sequence ID" value="ABD86968.1"/>
    <property type="molecule type" value="Genomic_DNA"/>
</dbReference>
<comment type="subcellular location">
    <subcellularLocation>
        <location evidence="4">Cytoplasm</location>
    </subcellularLocation>
</comment>
<evidence type="ECO:0000259" key="8">
    <source>
        <dbReference type="Pfam" id="PF14748"/>
    </source>
</evidence>
<dbReference type="NCBIfam" id="TIGR00112">
    <property type="entry name" value="proC"/>
    <property type="match status" value="1"/>
</dbReference>
<sequence>MVPHLVIWDIVMSISKKPPLAQMTGTIVLAGAGKMGGALLTGWLAQGLDGCNVAVLEPHPSDEIAALTARGVRFNTSAQDLGAVAALVIAVKPQMFRDAAAKLKTFVGPGTLVVSIMAGVTTAAIAKACGGSVVRAMPNTPAAIGRGITVAVPGHHVNAEQRATADALLRATGAVEWVDDESLIDAVTAVSGSGPAYVFLLAEELARAGVEAGLPEQLATKLARATVAGSGELLHRSELDAATLRKNVTSPGGTTAAALDVLMAADGFQPLLSRAVAAAKRRSQELAK</sequence>
<evidence type="ECO:0000259" key="7">
    <source>
        <dbReference type="Pfam" id="PF03807"/>
    </source>
</evidence>
<dbReference type="Pfam" id="PF14748">
    <property type="entry name" value="P5CR_dimer"/>
    <property type="match status" value="1"/>
</dbReference>
<reference evidence="9" key="1">
    <citation type="submission" date="2006-03" db="EMBL/GenBank/DDBJ databases">
        <title>Complete sequence of Rhodopseudomonas palustris BisB18.</title>
        <authorList>
            <consortium name="US DOE Joint Genome Institute"/>
            <person name="Copeland A."/>
            <person name="Lucas S."/>
            <person name="Lapidus A."/>
            <person name="Barry K."/>
            <person name="Detter J.C."/>
            <person name="Glavina del Rio T."/>
            <person name="Hammon N."/>
            <person name="Israni S."/>
            <person name="Dalin E."/>
            <person name="Tice H."/>
            <person name="Pitluck S."/>
            <person name="Chain P."/>
            <person name="Malfatti S."/>
            <person name="Shin M."/>
            <person name="Vergez L."/>
            <person name="Schmutz J."/>
            <person name="Larimer F."/>
            <person name="Land M."/>
            <person name="Hauser L."/>
            <person name="Pelletier D.A."/>
            <person name="Kyrpides N."/>
            <person name="Anderson I."/>
            <person name="Oda Y."/>
            <person name="Harwood C.S."/>
            <person name="Richardson P."/>
        </authorList>
    </citation>
    <scope>NUCLEOTIDE SEQUENCE [LARGE SCALE GENOMIC DNA]</scope>
    <source>
        <strain evidence="9">BisB18</strain>
    </source>
</reference>
<dbReference type="SUPFAM" id="SSF51735">
    <property type="entry name" value="NAD(P)-binding Rossmann-fold domains"/>
    <property type="match status" value="1"/>
</dbReference>
<keyword evidence="3 4" id="KW-0560">Oxidoreductase</keyword>
<dbReference type="EC" id="1.5.1.2" evidence="4 5"/>
<comment type="similarity">
    <text evidence="1 4">Belongs to the pyrroline-5-carboxylate reductase family.</text>
</comment>
<dbReference type="InterPro" id="IPR029036">
    <property type="entry name" value="P5CR_dimer"/>
</dbReference>
<dbReference type="InterPro" id="IPR036291">
    <property type="entry name" value="NAD(P)-bd_dom_sf"/>
</dbReference>
<comment type="catalytic activity">
    <reaction evidence="4">
        <text>L-proline + NADP(+) = (S)-1-pyrroline-5-carboxylate + NADPH + 2 H(+)</text>
        <dbReference type="Rhea" id="RHEA:14109"/>
        <dbReference type="ChEBI" id="CHEBI:15378"/>
        <dbReference type="ChEBI" id="CHEBI:17388"/>
        <dbReference type="ChEBI" id="CHEBI:57783"/>
        <dbReference type="ChEBI" id="CHEBI:58349"/>
        <dbReference type="ChEBI" id="CHEBI:60039"/>
        <dbReference type="EC" id="1.5.1.2"/>
    </reaction>
</comment>
<dbReference type="eggNOG" id="COG0345">
    <property type="taxonomic scope" value="Bacteria"/>
</dbReference>
<evidence type="ECO:0000256" key="1">
    <source>
        <dbReference type="ARBA" id="ARBA00005525"/>
    </source>
</evidence>
<evidence type="ECO:0000256" key="3">
    <source>
        <dbReference type="ARBA" id="ARBA00023002"/>
    </source>
</evidence>
<dbReference type="Pfam" id="PF03807">
    <property type="entry name" value="F420_oxidored"/>
    <property type="match status" value="1"/>
</dbReference>
<dbReference type="GO" id="GO:0055129">
    <property type="term" value="P:L-proline biosynthetic process"/>
    <property type="evidence" value="ECO:0007669"/>
    <property type="project" value="UniProtKB-UniRule"/>
</dbReference>
<dbReference type="InterPro" id="IPR008927">
    <property type="entry name" value="6-PGluconate_DH-like_C_sf"/>
</dbReference>
<name>Q219G8_RHOPB</name>
<evidence type="ECO:0000256" key="2">
    <source>
        <dbReference type="ARBA" id="ARBA00022857"/>
    </source>
</evidence>
<evidence type="ECO:0000256" key="4">
    <source>
        <dbReference type="HAMAP-Rule" id="MF_01925"/>
    </source>
</evidence>
<dbReference type="UniPathway" id="UPA00098">
    <property type="reaction ID" value="UER00361"/>
</dbReference>
<dbReference type="PANTHER" id="PTHR11645:SF0">
    <property type="entry name" value="PYRROLINE-5-CARBOXYLATE REDUCTASE 3"/>
    <property type="match status" value="1"/>
</dbReference>
<keyword evidence="4" id="KW-0641">Proline biosynthesis</keyword>
<comment type="function">
    <text evidence="4">Catalyzes the reduction of 1-pyrroline-5-carboxylate (PCA) to L-proline.</text>
</comment>